<dbReference type="InterPro" id="IPR012347">
    <property type="entry name" value="Ferritin-like"/>
</dbReference>
<dbReference type="Proteomes" id="UP000564885">
    <property type="component" value="Unassembled WGS sequence"/>
</dbReference>
<evidence type="ECO:0000259" key="2">
    <source>
        <dbReference type="Pfam" id="PF03713"/>
    </source>
</evidence>
<evidence type="ECO:0000256" key="1">
    <source>
        <dbReference type="SAM" id="SignalP"/>
    </source>
</evidence>
<dbReference type="AlphaFoldDB" id="A0A849IBW1"/>
<evidence type="ECO:0000313" key="3">
    <source>
        <dbReference type="EMBL" id="NNM73909.1"/>
    </source>
</evidence>
<dbReference type="RefSeq" id="WP_171219352.1">
    <property type="nucleotide sequence ID" value="NZ_JABEPP010000004.1"/>
</dbReference>
<keyword evidence="4" id="KW-1185">Reference proteome</keyword>
<name>A0A849IBW1_9HYPH</name>
<comment type="caution">
    <text evidence="3">The sequence shown here is derived from an EMBL/GenBank/DDBJ whole genome shotgun (WGS) entry which is preliminary data.</text>
</comment>
<dbReference type="EMBL" id="JABEPP010000004">
    <property type="protein sequence ID" value="NNM73909.1"/>
    <property type="molecule type" value="Genomic_DNA"/>
</dbReference>
<reference evidence="3 4" key="1">
    <citation type="submission" date="2020-04" db="EMBL/GenBank/DDBJ databases">
        <title>Enterovirga sp. isolate from soil.</title>
        <authorList>
            <person name="Chea S."/>
            <person name="Kim D.-U."/>
        </authorList>
    </citation>
    <scope>NUCLEOTIDE SEQUENCE [LARGE SCALE GENOMIC DNA]</scope>
    <source>
        <strain evidence="3 4">DB1703</strain>
    </source>
</reference>
<feature type="signal peptide" evidence="1">
    <location>
        <begin position="1"/>
        <end position="22"/>
    </location>
</feature>
<feature type="domain" description="DUF305" evidence="2">
    <location>
        <begin position="41"/>
        <end position="155"/>
    </location>
</feature>
<organism evidence="3 4">
    <name type="scientific">Enterovirga aerilata</name>
    <dbReference type="NCBI Taxonomy" id="2730920"/>
    <lineage>
        <taxon>Bacteria</taxon>
        <taxon>Pseudomonadati</taxon>
        <taxon>Pseudomonadota</taxon>
        <taxon>Alphaproteobacteria</taxon>
        <taxon>Hyphomicrobiales</taxon>
        <taxon>Methylobacteriaceae</taxon>
        <taxon>Enterovirga</taxon>
    </lineage>
</organism>
<dbReference type="Pfam" id="PF03713">
    <property type="entry name" value="DUF305"/>
    <property type="match status" value="1"/>
</dbReference>
<keyword evidence="1" id="KW-0732">Signal</keyword>
<dbReference type="Gene3D" id="1.20.1260.10">
    <property type="match status" value="1"/>
</dbReference>
<accession>A0A849IBW1</accession>
<protein>
    <submittedName>
        <fullName evidence="3">DUF305 domain-containing protein</fullName>
    </submittedName>
</protein>
<evidence type="ECO:0000313" key="4">
    <source>
        <dbReference type="Proteomes" id="UP000564885"/>
    </source>
</evidence>
<dbReference type="InterPro" id="IPR005183">
    <property type="entry name" value="DUF305_CopM-like"/>
</dbReference>
<feature type="chain" id="PRO_5032759257" evidence="1">
    <location>
        <begin position="23"/>
        <end position="162"/>
    </location>
</feature>
<sequence>MNIRSVVITAALATSMFGVAHAQTASTGGGQSAQMPPPLELPEACRSAAQGQMAGMSGMSGSSGGMMQNMQGMGNMDEAQHGYMQAMMRMNPAMMQGMMAKDPDVAFACSMIAHHTGAIEMAKVELKAGDNSELKRMAEKTIKEQQEEVAQFTKWVEKNAKK</sequence>
<proteinExistence type="predicted"/>
<gene>
    <name evidence="3" type="ORF">HJG44_16110</name>
</gene>